<feature type="domain" description="C2H2-type" evidence="9">
    <location>
        <begin position="221"/>
        <end position="248"/>
    </location>
</feature>
<dbReference type="GO" id="GO:0006357">
    <property type="term" value="P:regulation of transcription by RNA polymerase II"/>
    <property type="evidence" value="ECO:0007669"/>
    <property type="project" value="UniProtKB-ARBA"/>
</dbReference>
<organism evidence="10 11">
    <name type="scientific">Ranatra chinensis</name>
    <dbReference type="NCBI Taxonomy" id="642074"/>
    <lineage>
        <taxon>Eukaryota</taxon>
        <taxon>Metazoa</taxon>
        <taxon>Ecdysozoa</taxon>
        <taxon>Arthropoda</taxon>
        <taxon>Hexapoda</taxon>
        <taxon>Insecta</taxon>
        <taxon>Pterygota</taxon>
        <taxon>Neoptera</taxon>
        <taxon>Paraneoptera</taxon>
        <taxon>Hemiptera</taxon>
        <taxon>Heteroptera</taxon>
        <taxon>Panheteroptera</taxon>
        <taxon>Nepomorpha</taxon>
        <taxon>Nepidae</taxon>
        <taxon>Ranatrinae</taxon>
        <taxon>Ranatra</taxon>
    </lineage>
</organism>
<evidence type="ECO:0000256" key="5">
    <source>
        <dbReference type="ARBA" id="ARBA00022833"/>
    </source>
</evidence>
<evidence type="ECO:0000256" key="3">
    <source>
        <dbReference type="ARBA" id="ARBA00022737"/>
    </source>
</evidence>
<dbReference type="AlphaFoldDB" id="A0ABD0YE50"/>
<evidence type="ECO:0000256" key="8">
    <source>
        <dbReference type="SAM" id="MobiDB-lite"/>
    </source>
</evidence>
<evidence type="ECO:0000259" key="9">
    <source>
        <dbReference type="PROSITE" id="PS50157"/>
    </source>
</evidence>
<proteinExistence type="predicted"/>
<evidence type="ECO:0000313" key="10">
    <source>
        <dbReference type="EMBL" id="KAL1110099.1"/>
    </source>
</evidence>
<keyword evidence="6" id="KW-0539">Nucleus</keyword>
<evidence type="ECO:0000256" key="1">
    <source>
        <dbReference type="ARBA" id="ARBA00004123"/>
    </source>
</evidence>
<dbReference type="PANTHER" id="PTHR14003">
    <property type="entry name" value="TRANSCRIPTIONAL REPRESSOR PROTEIN YY"/>
    <property type="match status" value="1"/>
</dbReference>
<evidence type="ECO:0000256" key="7">
    <source>
        <dbReference type="PROSITE-ProRule" id="PRU00042"/>
    </source>
</evidence>
<feature type="region of interest" description="Disordered" evidence="8">
    <location>
        <begin position="359"/>
        <end position="383"/>
    </location>
</feature>
<dbReference type="SUPFAM" id="SSF57667">
    <property type="entry name" value="beta-beta-alpha zinc fingers"/>
    <property type="match status" value="2"/>
</dbReference>
<dbReference type="FunFam" id="3.30.160.60:FF:000744">
    <property type="entry name" value="zinc finger E-box-binding homeobox 1"/>
    <property type="match status" value="1"/>
</dbReference>
<dbReference type="InterPro" id="IPR013087">
    <property type="entry name" value="Znf_C2H2_type"/>
</dbReference>
<keyword evidence="3" id="KW-0677">Repeat</keyword>
<dbReference type="Pfam" id="PF00096">
    <property type="entry name" value="zf-C2H2"/>
    <property type="match status" value="3"/>
</dbReference>
<comment type="caution">
    <text evidence="10">The sequence shown here is derived from an EMBL/GenBank/DDBJ whole genome shotgun (WGS) entry which is preliminary data.</text>
</comment>
<evidence type="ECO:0000313" key="11">
    <source>
        <dbReference type="Proteomes" id="UP001558652"/>
    </source>
</evidence>
<feature type="region of interest" description="Disordered" evidence="8">
    <location>
        <begin position="170"/>
        <end position="193"/>
    </location>
</feature>
<dbReference type="GO" id="GO:0005634">
    <property type="term" value="C:nucleus"/>
    <property type="evidence" value="ECO:0007669"/>
    <property type="project" value="UniProtKB-SubCell"/>
</dbReference>
<feature type="compositionally biased region" description="Low complexity" evidence="8">
    <location>
        <begin position="275"/>
        <end position="287"/>
    </location>
</feature>
<evidence type="ECO:0000256" key="2">
    <source>
        <dbReference type="ARBA" id="ARBA00022723"/>
    </source>
</evidence>
<dbReference type="PROSITE" id="PS50157">
    <property type="entry name" value="ZINC_FINGER_C2H2_2"/>
    <property type="match status" value="3"/>
</dbReference>
<protein>
    <recommendedName>
        <fullName evidence="9">C2H2-type domain-containing protein</fullName>
    </recommendedName>
</protein>
<dbReference type="EMBL" id="JBFDAA010000023">
    <property type="protein sequence ID" value="KAL1110099.1"/>
    <property type="molecule type" value="Genomic_DNA"/>
</dbReference>
<keyword evidence="4 7" id="KW-0863">Zinc-finger</keyword>
<dbReference type="Gene3D" id="3.30.160.60">
    <property type="entry name" value="Classic Zinc Finger"/>
    <property type="match status" value="3"/>
</dbReference>
<evidence type="ECO:0000256" key="4">
    <source>
        <dbReference type="ARBA" id="ARBA00022771"/>
    </source>
</evidence>
<dbReference type="PANTHER" id="PTHR14003:SF19">
    <property type="entry name" value="YY2 TRANSCRIPTION FACTOR"/>
    <property type="match status" value="1"/>
</dbReference>
<gene>
    <name evidence="10" type="ORF">AAG570_008176</name>
</gene>
<name>A0ABD0YE50_9HEMI</name>
<feature type="compositionally biased region" description="Polar residues" evidence="8">
    <location>
        <begin position="288"/>
        <end position="301"/>
    </location>
</feature>
<sequence length="488" mass="51874">MLPPGIESGPKAFQAVTLSTELKKRSEEVSVEGYTGSGSTVFMYSATSGDGGVTLQLRDSDEMDDKSEGLGSVLARIHHQPDNTLSISYPSDIDGSIDVLLATSTLNTSGDAGSGGFDLFDSDNGQDLTLSPQTFTSSTEAFINDNSNSLGVSCNDNDTVGSTEDVKAAADSSKLAVKKARPKPASPNRQGPQQCQVCGKVFGNASALAKHKLTHSDERKYVCAMCAKAFKRQDHLNGHMLTHRNKKPYECKAEGCGKSYCDARSLRRHRENHHAAATAPTSTTPSPVSEQNSPPLSSSCIQYAPPPPPKPSQLQQLLATQPSTDNKSSSGQNNDGLTKQQLELIQQIMQQTKEQAAAAAAKTSSASGNAKTVTTTSTTQPATTTATCKPKIWTVQISSRLIRQGISGTCSASAPTLSAASSRVPSQEPFERILEEPAEWVFTSDSTKNVDVFQAYSARNIQDMFCLCADTLGSALSDDFAKTLRADS</sequence>
<feature type="compositionally biased region" description="Polar residues" evidence="8">
    <location>
        <begin position="319"/>
        <end position="335"/>
    </location>
</feature>
<dbReference type="FunFam" id="3.30.160.60:FF:000656">
    <property type="entry name" value="Zinc finger protein 541"/>
    <property type="match status" value="1"/>
</dbReference>
<accession>A0ABD0YE50</accession>
<keyword evidence="5" id="KW-0862">Zinc</keyword>
<dbReference type="InterPro" id="IPR036236">
    <property type="entry name" value="Znf_C2H2_sf"/>
</dbReference>
<dbReference type="PROSITE" id="PS00028">
    <property type="entry name" value="ZINC_FINGER_C2H2_1"/>
    <property type="match status" value="3"/>
</dbReference>
<dbReference type="SMART" id="SM00355">
    <property type="entry name" value="ZnF_C2H2"/>
    <property type="match status" value="3"/>
</dbReference>
<keyword evidence="11" id="KW-1185">Reference proteome</keyword>
<feature type="domain" description="C2H2-type" evidence="9">
    <location>
        <begin position="249"/>
        <end position="278"/>
    </location>
</feature>
<feature type="region of interest" description="Disordered" evidence="8">
    <location>
        <begin position="271"/>
        <end position="335"/>
    </location>
</feature>
<reference evidence="10 11" key="1">
    <citation type="submission" date="2024-07" db="EMBL/GenBank/DDBJ databases">
        <title>Chromosome-level genome assembly of the water stick insect Ranatra chinensis (Heteroptera: Nepidae).</title>
        <authorList>
            <person name="Liu X."/>
        </authorList>
    </citation>
    <scope>NUCLEOTIDE SEQUENCE [LARGE SCALE GENOMIC DNA]</scope>
    <source>
        <strain evidence="10">Cailab_2021Rc</strain>
        <tissue evidence="10">Muscle</tissue>
    </source>
</reference>
<dbReference type="Proteomes" id="UP001558652">
    <property type="component" value="Unassembled WGS sequence"/>
</dbReference>
<keyword evidence="2" id="KW-0479">Metal-binding</keyword>
<comment type="subcellular location">
    <subcellularLocation>
        <location evidence="1">Nucleus</location>
    </subcellularLocation>
</comment>
<evidence type="ECO:0000256" key="6">
    <source>
        <dbReference type="ARBA" id="ARBA00023242"/>
    </source>
</evidence>
<dbReference type="GO" id="GO:0008270">
    <property type="term" value="F:zinc ion binding"/>
    <property type="evidence" value="ECO:0007669"/>
    <property type="project" value="UniProtKB-KW"/>
</dbReference>
<feature type="domain" description="C2H2-type" evidence="9">
    <location>
        <begin position="193"/>
        <end position="220"/>
    </location>
</feature>